<keyword evidence="3" id="KW-1185">Reference proteome</keyword>
<comment type="caution">
    <text evidence="2">The sequence shown here is derived from an EMBL/GenBank/DDBJ whole genome shotgun (WGS) entry which is preliminary data.</text>
</comment>
<name>A0ABR0P5A6_GOSAR</name>
<protein>
    <submittedName>
        <fullName evidence="2">Uncharacterized protein</fullName>
    </submittedName>
</protein>
<accession>A0ABR0P5A6</accession>
<dbReference type="Proteomes" id="UP001358586">
    <property type="component" value="Chromosome 8"/>
</dbReference>
<feature type="transmembrane region" description="Helical" evidence="1">
    <location>
        <begin position="67"/>
        <end position="89"/>
    </location>
</feature>
<gene>
    <name evidence="2" type="ORF">PVK06_028937</name>
</gene>
<keyword evidence="1" id="KW-0472">Membrane</keyword>
<reference evidence="2 3" key="1">
    <citation type="submission" date="2023-03" db="EMBL/GenBank/DDBJ databases">
        <title>WGS of Gossypium arboreum.</title>
        <authorList>
            <person name="Yu D."/>
        </authorList>
    </citation>
    <scope>NUCLEOTIDE SEQUENCE [LARGE SCALE GENOMIC DNA]</scope>
    <source>
        <tissue evidence="2">Leaf</tissue>
    </source>
</reference>
<dbReference type="EMBL" id="JARKNE010000008">
    <property type="protein sequence ID" value="KAK5813486.1"/>
    <property type="molecule type" value="Genomic_DNA"/>
</dbReference>
<proteinExistence type="predicted"/>
<sequence length="115" mass="12692">MWVVVSIILMKSLNNAILEELKFRIAGICRNCLLNPLLISQGVVGKFVACNANAKHLWWGDYCERGLVGASLASLSVAIVYSALGLFLARMFSALMFGFDFRLNHHTGMDKSQLA</sequence>
<evidence type="ECO:0000313" key="2">
    <source>
        <dbReference type="EMBL" id="KAK5813486.1"/>
    </source>
</evidence>
<organism evidence="2 3">
    <name type="scientific">Gossypium arboreum</name>
    <name type="common">Tree cotton</name>
    <name type="synonym">Gossypium nanking</name>
    <dbReference type="NCBI Taxonomy" id="29729"/>
    <lineage>
        <taxon>Eukaryota</taxon>
        <taxon>Viridiplantae</taxon>
        <taxon>Streptophyta</taxon>
        <taxon>Embryophyta</taxon>
        <taxon>Tracheophyta</taxon>
        <taxon>Spermatophyta</taxon>
        <taxon>Magnoliopsida</taxon>
        <taxon>eudicotyledons</taxon>
        <taxon>Gunneridae</taxon>
        <taxon>Pentapetalae</taxon>
        <taxon>rosids</taxon>
        <taxon>malvids</taxon>
        <taxon>Malvales</taxon>
        <taxon>Malvaceae</taxon>
        <taxon>Malvoideae</taxon>
        <taxon>Gossypium</taxon>
    </lineage>
</organism>
<keyword evidence="1" id="KW-1133">Transmembrane helix</keyword>
<keyword evidence="1" id="KW-0812">Transmembrane</keyword>
<evidence type="ECO:0000313" key="3">
    <source>
        <dbReference type="Proteomes" id="UP001358586"/>
    </source>
</evidence>
<evidence type="ECO:0000256" key="1">
    <source>
        <dbReference type="SAM" id="Phobius"/>
    </source>
</evidence>